<evidence type="ECO:0000313" key="9">
    <source>
        <dbReference type="EMBL" id="WBM36938.1"/>
    </source>
</evidence>
<dbReference type="InterPro" id="IPR001405">
    <property type="entry name" value="UPF0758"/>
</dbReference>
<dbReference type="Pfam" id="PF20582">
    <property type="entry name" value="UPF0758_N"/>
    <property type="match status" value="1"/>
</dbReference>
<dbReference type="NCBIfam" id="TIGR00608">
    <property type="entry name" value="radc"/>
    <property type="match status" value="1"/>
</dbReference>
<dbReference type="GO" id="GO:0046872">
    <property type="term" value="F:metal ion binding"/>
    <property type="evidence" value="ECO:0007669"/>
    <property type="project" value="UniProtKB-KW"/>
</dbReference>
<reference evidence="9 11" key="3">
    <citation type="submission" date="2022-05" db="EMBL/GenBank/DDBJ databases">
        <title>Complete sequence of strain NY11312.</title>
        <authorList>
            <person name="Zhou D."/>
        </authorList>
    </citation>
    <scope>NUCLEOTIDE SEQUENCE [LARGE SCALE GENOMIC DNA]</scope>
    <source>
        <strain evidence="9 11">NY11312</strain>
    </source>
</reference>
<sequence length="223" mass="24523">MATSTLRRQGPRERMLAHGPACLSTPELLGIVLRTGTRERNAVELGQMLLDHFNGLKGLLSADASALRQLDGIGPAKCAELLVIRELQRRCALESLTDLPVLNQADKVREYCLAHIGHLPVEHCLALFLDNQLRLICAEEISRGTVNQASVYPREILRAALRHHSCAIILAHNHPSGAAYPSAADIRLTRHIRQALALVDIRLLDHIIVTPSQTVSMAERGDL</sequence>
<dbReference type="Proteomes" id="UP000245216">
    <property type="component" value="Unassembled WGS sequence"/>
</dbReference>
<dbReference type="STRING" id="511.UZ73_03005"/>
<dbReference type="PANTHER" id="PTHR30471:SF3">
    <property type="entry name" value="UPF0758 PROTEIN YEES-RELATED"/>
    <property type="match status" value="1"/>
</dbReference>
<proteinExistence type="inferred from homology"/>
<evidence type="ECO:0000313" key="10">
    <source>
        <dbReference type="Proteomes" id="UP000245216"/>
    </source>
</evidence>
<dbReference type="EMBL" id="CP096916">
    <property type="protein sequence ID" value="WBM36938.1"/>
    <property type="molecule type" value="Genomic_DNA"/>
</dbReference>
<protein>
    <submittedName>
        <fullName evidence="9">DNA repair protein RadC</fullName>
    </submittedName>
    <submittedName>
        <fullName evidence="8">JAB domain-containing protein</fullName>
    </submittedName>
</protein>
<dbReference type="EMBL" id="QEXO01000001">
    <property type="protein sequence ID" value="PWE15505.1"/>
    <property type="molecule type" value="Genomic_DNA"/>
</dbReference>
<dbReference type="InterPro" id="IPR046778">
    <property type="entry name" value="UPF0758_N"/>
</dbReference>
<keyword evidence="2" id="KW-0479">Metal-binding</keyword>
<gene>
    <name evidence="9" type="primary">radC</name>
    <name evidence="8" type="ORF">DF183_01890</name>
    <name evidence="9" type="ORF">M2J83_14105</name>
</gene>
<dbReference type="GO" id="GO:0006508">
    <property type="term" value="P:proteolysis"/>
    <property type="evidence" value="ECO:0007669"/>
    <property type="project" value="UniProtKB-KW"/>
</dbReference>
<name>A0A0M7DVL3_ALCFA</name>
<accession>A0A0M7DVL3</accession>
<reference evidence="8 10" key="1">
    <citation type="submission" date="2018-05" db="EMBL/GenBank/DDBJ databases">
        <title>Genome Sequence of an Efficient Indole-Degrading Bacterium, Alcaligenes sp.YBY.</title>
        <authorList>
            <person name="Yang B."/>
        </authorList>
    </citation>
    <scope>NUCLEOTIDE SEQUENCE [LARGE SCALE GENOMIC DNA]</scope>
    <source>
        <strain evidence="8 10">YBY</strain>
    </source>
</reference>
<dbReference type="AlphaFoldDB" id="A0A0M7DVL3"/>
<dbReference type="InterPro" id="IPR020891">
    <property type="entry name" value="UPF0758_CS"/>
</dbReference>
<evidence type="ECO:0000256" key="6">
    <source>
        <dbReference type="RuleBase" id="RU003797"/>
    </source>
</evidence>
<dbReference type="PROSITE" id="PS01302">
    <property type="entry name" value="UPF0758"/>
    <property type="match status" value="1"/>
</dbReference>
<keyword evidence="3" id="KW-0378">Hydrolase</keyword>
<evidence type="ECO:0000259" key="7">
    <source>
        <dbReference type="PROSITE" id="PS50249"/>
    </source>
</evidence>
<dbReference type="InterPro" id="IPR010994">
    <property type="entry name" value="RuvA_2-like"/>
</dbReference>
<dbReference type="GeneID" id="29368505"/>
<dbReference type="NCBIfam" id="NF000642">
    <property type="entry name" value="PRK00024.1"/>
    <property type="match status" value="1"/>
</dbReference>
<keyword evidence="1" id="KW-0645">Protease</keyword>
<evidence type="ECO:0000256" key="3">
    <source>
        <dbReference type="ARBA" id="ARBA00022801"/>
    </source>
</evidence>
<dbReference type="KEGG" id="afa:UZ73_03005"/>
<reference evidence="8 10" key="2">
    <citation type="submission" date="2018-05" db="EMBL/GenBank/DDBJ databases">
        <authorList>
            <person name="Lanie J.A."/>
            <person name="Ng W.-L."/>
            <person name="Kazmierczak K.M."/>
            <person name="Andrzejewski T.M."/>
            <person name="Davidsen T.M."/>
            <person name="Wayne K.J."/>
            <person name="Tettelin H."/>
            <person name="Glass J.I."/>
            <person name="Rusch D."/>
            <person name="Podicherti R."/>
            <person name="Tsui H.-C.T."/>
            <person name="Winkler M.E."/>
        </authorList>
    </citation>
    <scope>NUCLEOTIDE SEQUENCE [LARGE SCALE GENOMIC DNA]</scope>
    <source>
        <strain evidence="8 10">YBY</strain>
    </source>
</reference>
<evidence type="ECO:0000256" key="2">
    <source>
        <dbReference type="ARBA" id="ARBA00022723"/>
    </source>
</evidence>
<dbReference type="InterPro" id="IPR025657">
    <property type="entry name" value="RadC_JAB"/>
</dbReference>
<evidence type="ECO:0000256" key="4">
    <source>
        <dbReference type="ARBA" id="ARBA00022833"/>
    </source>
</evidence>
<dbReference type="Proteomes" id="UP001211866">
    <property type="component" value="Chromosome"/>
</dbReference>
<keyword evidence="11" id="KW-1185">Reference proteome</keyword>
<dbReference type="Gene3D" id="3.40.140.10">
    <property type="entry name" value="Cytidine Deaminase, domain 2"/>
    <property type="match status" value="1"/>
</dbReference>
<dbReference type="Pfam" id="PF04002">
    <property type="entry name" value="RadC"/>
    <property type="match status" value="1"/>
</dbReference>
<keyword evidence="4" id="KW-0862">Zinc</keyword>
<evidence type="ECO:0000256" key="1">
    <source>
        <dbReference type="ARBA" id="ARBA00022670"/>
    </source>
</evidence>
<dbReference type="SUPFAM" id="SSF102712">
    <property type="entry name" value="JAB1/MPN domain"/>
    <property type="match status" value="1"/>
</dbReference>
<dbReference type="InterPro" id="IPR037518">
    <property type="entry name" value="MPN"/>
</dbReference>
<dbReference type="OrthoDB" id="9804482at2"/>
<dbReference type="PANTHER" id="PTHR30471">
    <property type="entry name" value="DNA REPAIR PROTEIN RADC"/>
    <property type="match status" value="1"/>
</dbReference>
<evidence type="ECO:0000313" key="8">
    <source>
        <dbReference type="EMBL" id="PWE15505.1"/>
    </source>
</evidence>
<feature type="domain" description="MPN" evidence="7">
    <location>
        <begin position="101"/>
        <end position="223"/>
    </location>
</feature>
<keyword evidence="5" id="KW-0482">Metalloprotease</keyword>
<dbReference type="RefSeq" id="WP_042481991.1">
    <property type="nucleotide sequence ID" value="NZ_CAXOJJ010000046.1"/>
</dbReference>
<organism evidence="8 10">
    <name type="scientific">Alcaligenes faecalis</name>
    <dbReference type="NCBI Taxonomy" id="511"/>
    <lineage>
        <taxon>Bacteria</taxon>
        <taxon>Pseudomonadati</taxon>
        <taxon>Pseudomonadota</taxon>
        <taxon>Betaproteobacteria</taxon>
        <taxon>Burkholderiales</taxon>
        <taxon>Alcaligenaceae</taxon>
        <taxon>Alcaligenes</taxon>
    </lineage>
</organism>
<comment type="similarity">
    <text evidence="6">Belongs to the UPF0758 family.</text>
</comment>
<dbReference type="SUPFAM" id="SSF47781">
    <property type="entry name" value="RuvA domain 2-like"/>
    <property type="match status" value="1"/>
</dbReference>
<evidence type="ECO:0000313" key="11">
    <source>
        <dbReference type="Proteomes" id="UP001211866"/>
    </source>
</evidence>
<accession>A0A0S2JMT2</accession>
<dbReference type="GO" id="GO:0008237">
    <property type="term" value="F:metallopeptidase activity"/>
    <property type="evidence" value="ECO:0007669"/>
    <property type="project" value="UniProtKB-KW"/>
</dbReference>
<evidence type="ECO:0000256" key="5">
    <source>
        <dbReference type="ARBA" id="ARBA00023049"/>
    </source>
</evidence>
<dbReference type="CDD" id="cd08071">
    <property type="entry name" value="MPN_DUF2466"/>
    <property type="match status" value="1"/>
</dbReference>
<dbReference type="PROSITE" id="PS50249">
    <property type="entry name" value="MPN"/>
    <property type="match status" value="1"/>
</dbReference>